<dbReference type="PANTHER" id="PTHR21021:SF16">
    <property type="entry name" value="TIP41-LIKE PROTEIN"/>
    <property type="match status" value="1"/>
</dbReference>
<dbReference type="PANTHER" id="PTHR21021">
    <property type="entry name" value="GAF/PUTATIVE CYTOSKELETAL PROTEIN"/>
    <property type="match status" value="1"/>
</dbReference>
<dbReference type="AlphaFoldDB" id="A0A9W9LCS4"/>
<name>A0A9W9LCS4_9EURO</name>
<dbReference type="InterPro" id="IPR051330">
    <property type="entry name" value="Phosphatase_reg/MetRdx"/>
</dbReference>
<dbReference type="OrthoDB" id="10253878at2759"/>
<comment type="caution">
    <text evidence="2">The sequence shown here is derived from an EMBL/GenBank/DDBJ whole genome shotgun (WGS) entry which is preliminary data.</text>
</comment>
<keyword evidence="3" id="KW-1185">Reference proteome</keyword>
<proteinExistence type="inferred from homology"/>
<dbReference type="GO" id="GO:0005829">
    <property type="term" value="C:cytosol"/>
    <property type="evidence" value="ECO:0007669"/>
    <property type="project" value="TreeGrafter"/>
</dbReference>
<dbReference type="GO" id="GO:0031929">
    <property type="term" value="P:TOR signaling"/>
    <property type="evidence" value="ECO:0007669"/>
    <property type="project" value="TreeGrafter"/>
</dbReference>
<evidence type="ECO:0000256" key="1">
    <source>
        <dbReference type="ARBA" id="ARBA00006658"/>
    </source>
</evidence>
<gene>
    <name evidence="2" type="ORF">N7482_010248</name>
</gene>
<dbReference type="Pfam" id="PF04176">
    <property type="entry name" value="TIP41"/>
    <property type="match status" value="1"/>
</dbReference>
<dbReference type="GeneID" id="81431548"/>
<protein>
    <submittedName>
        <fullName evidence="2">TIP41-like protein</fullName>
    </submittedName>
</protein>
<dbReference type="InterPro" id="IPR007303">
    <property type="entry name" value="TIP41-like"/>
</dbReference>
<dbReference type="RefSeq" id="XP_056538329.1">
    <property type="nucleotide sequence ID" value="XM_056692372.1"/>
</dbReference>
<evidence type="ECO:0000313" key="3">
    <source>
        <dbReference type="Proteomes" id="UP001149163"/>
    </source>
</evidence>
<comment type="similarity">
    <text evidence="1">Belongs to the TIP41 family.</text>
</comment>
<sequence length="285" mass="32581">MTTWSNSDVLMASKPAGMPTGHASVYPETKKPHGISLGGFRIATLKLPILKAEPIEEMTKQLGIAPPEMIFGDNHVTIEHEKTGWGIGFNAFDALNLVDKTGQSMLQVAYSKEWQQSREKTHEGIKEVVKPFDWSYSTDYKGTLSPNARPFEETEKPIPIELLKRPDPILFFDEVVLYEDELADNGIAMLSCKIRVMPGRLLLLSRFFMRLDNVLIRLRDTRVYVDFESREVIREYQAKECEYEKVRQVLANTRDDIPALMRDPNRLSEILPVVEKRAERVVLEG</sequence>
<evidence type="ECO:0000313" key="2">
    <source>
        <dbReference type="EMBL" id="KAJ5150996.1"/>
    </source>
</evidence>
<dbReference type="EMBL" id="JAPQKN010000008">
    <property type="protein sequence ID" value="KAJ5150996.1"/>
    <property type="molecule type" value="Genomic_DNA"/>
</dbReference>
<organism evidence="2 3">
    <name type="scientific">Penicillium canariense</name>
    <dbReference type="NCBI Taxonomy" id="189055"/>
    <lineage>
        <taxon>Eukaryota</taxon>
        <taxon>Fungi</taxon>
        <taxon>Dikarya</taxon>
        <taxon>Ascomycota</taxon>
        <taxon>Pezizomycotina</taxon>
        <taxon>Eurotiomycetes</taxon>
        <taxon>Eurotiomycetidae</taxon>
        <taxon>Eurotiales</taxon>
        <taxon>Aspergillaceae</taxon>
        <taxon>Penicillium</taxon>
    </lineage>
</organism>
<accession>A0A9W9LCS4</accession>
<dbReference type="Proteomes" id="UP001149163">
    <property type="component" value="Unassembled WGS sequence"/>
</dbReference>
<reference evidence="2" key="1">
    <citation type="submission" date="2022-11" db="EMBL/GenBank/DDBJ databases">
        <authorList>
            <person name="Petersen C."/>
        </authorList>
    </citation>
    <scope>NUCLEOTIDE SEQUENCE</scope>
    <source>
        <strain evidence="2">IBT 26290</strain>
    </source>
</reference>
<reference evidence="2" key="2">
    <citation type="journal article" date="2023" name="IMA Fungus">
        <title>Comparative genomic study of the Penicillium genus elucidates a diverse pangenome and 15 lateral gene transfer events.</title>
        <authorList>
            <person name="Petersen C."/>
            <person name="Sorensen T."/>
            <person name="Nielsen M.R."/>
            <person name="Sondergaard T.E."/>
            <person name="Sorensen J.L."/>
            <person name="Fitzpatrick D.A."/>
            <person name="Frisvad J.C."/>
            <person name="Nielsen K.L."/>
        </authorList>
    </citation>
    <scope>NUCLEOTIDE SEQUENCE</scope>
    <source>
        <strain evidence="2">IBT 26290</strain>
    </source>
</reference>